<dbReference type="AlphaFoldDB" id="A0A7X6RSU4"/>
<dbReference type="Proteomes" id="UP000553209">
    <property type="component" value="Unassembled WGS sequence"/>
</dbReference>
<comment type="caution">
    <text evidence="2">The sequence shown here is derived from an EMBL/GenBank/DDBJ whole genome shotgun (WGS) entry which is preliminary data.</text>
</comment>
<dbReference type="InterPro" id="IPR042070">
    <property type="entry name" value="PucR_C-HTH_sf"/>
</dbReference>
<protein>
    <submittedName>
        <fullName evidence="2">PucR family transcriptional regulator</fullName>
    </submittedName>
</protein>
<feature type="domain" description="PucR C-terminal helix-turn-helix" evidence="1">
    <location>
        <begin position="258"/>
        <end position="313"/>
    </location>
</feature>
<dbReference type="Pfam" id="PF13556">
    <property type="entry name" value="HTH_30"/>
    <property type="match status" value="1"/>
</dbReference>
<reference evidence="2 3" key="1">
    <citation type="submission" date="2020-04" db="EMBL/GenBank/DDBJ databases">
        <title>MicrobeNet Type strains.</title>
        <authorList>
            <person name="Nicholson A.C."/>
        </authorList>
    </citation>
    <scope>NUCLEOTIDE SEQUENCE [LARGE SCALE GENOMIC DNA]</scope>
    <source>
        <strain evidence="2 3">ATCC 23612</strain>
    </source>
</reference>
<dbReference type="RefSeq" id="WP_061080863.1">
    <property type="nucleotide sequence ID" value="NZ_JAAXPG010000036.1"/>
</dbReference>
<accession>A0A7X6RSU4</accession>
<evidence type="ECO:0000313" key="3">
    <source>
        <dbReference type="Proteomes" id="UP000553209"/>
    </source>
</evidence>
<sequence length="321" mass="33260">MRELLGRISALDPEAGAAVKVIAYFDALTGAGIEPVVRGAAVLTGVPAGFAHPGRGLALRVDPAGEVRRTAADPHPSWCSVRVGGGVLWLERTAEPGPVEAMVLERAAAAARTRLERTPPAAGGRAALAQALVDPGLPEEERARAARRFGINPGSPARAVADHDGGVRVLTAAEPPGKRRAGVGPAVEALALPSSWRDARRALRFTARGTGADPGPRVVFAEEVGGLLLLADTVRPGSEPVPDVAALDQVAREAAPLLAALDAVASSPSVRAAAVRAGVHHSTLQESLGRAERLLGWPVREVSGRLRLQVALALRRLHCNL</sequence>
<dbReference type="Gene3D" id="1.10.10.2840">
    <property type="entry name" value="PucR C-terminal helix-turn-helix domain"/>
    <property type="match status" value="1"/>
</dbReference>
<dbReference type="EMBL" id="JAAXPG010000036">
    <property type="protein sequence ID" value="NKZ01426.1"/>
    <property type="molecule type" value="Genomic_DNA"/>
</dbReference>
<name>A0A7X6RSU4_9ACTN</name>
<dbReference type="PANTHER" id="PTHR33744:SF1">
    <property type="entry name" value="DNA-BINDING TRANSCRIPTIONAL ACTIVATOR ADER"/>
    <property type="match status" value="1"/>
</dbReference>
<evidence type="ECO:0000313" key="2">
    <source>
        <dbReference type="EMBL" id="NKZ01426.1"/>
    </source>
</evidence>
<dbReference type="PANTHER" id="PTHR33744">
    <property type="entry name" value="CARBOHYDRATE DIACID REGULATOR"/>
    <property type="match status" value="1"/>
</dbReference>
<dbReference type="InterPro" id="IPR025736">
    <property type="entry name" value="PucR_C-HTH_dom"/>
</dbReference>
<evidence type="ECO:0000259" key="1">
    <source>
        <dbReference type="Pfam" id="PF13556"/>
    </source>
</evidence>
<keyword evidence="3" id="KW-1185">Reference proteome</keyword>
<proteinExistence type="predicted"/>
<gene>
    <name evidence="2" type="ORF">HGB44_27685</name>
</gene>
<organism evidence="2 3">
    <name type="scientific">Nocardiopsis alborubida</name>
    <dbReference type="NCBI Taxonomy" id="146802"/>
    <lineage>
        <taxon>Bacteria</taxon>
        <taxon>Bacillati</taxon>
        <taxon>Actinomycetota</taxon>
        <taxon>Actinomycetes</taxon>
        <taxon>Streptosporangiales</taxon>
        <taxon>Nocardiopsidaceae</taxon>
        <taxon>Nocardiopsis</taxon>
    </lineage>
</organism>
<dbReference type="InterPro" id="IPR051448">
    <property type="entry name" value="CdaR-like_regulators"/>
</dbReference>